<dbReference type="InterPro" id="IPR004839">
    <property type="entry name" value="Aminotransferase_I/II_large"/>
</dbReference>
<dbReference type="InterPro" id="IPR050859">
    <property type="entry name" value="Class-I_PLP-dep_aminotransf"/>
</dbReference>
<dbReference type="GO" id="GO:0008483">
    <property type="term" value="F:transaminase activity"/>
    <property type="evidence" value="ECO:0007669"/>
    <property type="project" value="UniProtKB-KW"/>
</dbReference>
<dbReference type="InterPro" id="IPR015422">
    <property type="entry name" value="PyrdxlP-dep_Trfase_small"/>
</dbReference>
<keyword evidence="4" id="KW-0663">Pyridoxal phosphate</keyword>
<organism evidence="6 7">
    <name type="scientific">Streptomyces endocoffeicus</name>
    <dbReference type="NCBI Taxonomy" id="2898945"/>
    <lineage>
        <taxon>Bacteria</taxon>
        <taxon>Bacillati</taxon>
        <taxon>Actinomycetota</taxon>
        <taxon>Actinomycetes</taxon>
        <taxon>Kitasatosporales</taxon>
        <taxon>Streptomycetaceae</taxon>
        <taxon>Streptomyces</taxon>
    </lineage>
</organism>
<evidence type="ECO:0000259" key="5">
    <source>
        <dbReference type="Pfam" id="PF00155"/>
    </source>
</evidence>
<dbReference type="CDD" id="cd00609">
    <property type="entry name" value="AAT_like"/>
    <property type="match status" value="1"/>
</dbReference>
<evidence type="ECO:0000256" key="3">
    <source>
        <dbReference type="ARBA" id="ARBA00022679"/>
    </source>
</evidence>
<keyword evidence="2 6" id="KW-0032">Aminotransferase</keyword>
<dbReference type="SUPFAM" id="SSF53383">
    <property type="entry name" value="PLP-dependent transferases"/>
    <property type="match status" value="1"/>
</dbReference>
<dbReference type="PANTHER" id="PTHR42790">
    <property type="entry name" value="AMINOTRANSFERASE"/>
    <property type="match status" value="1"/>
</dbReference>
<keyword evidence="7" id="KW-1185">Reference proteome</keyword>
<comment type="caution">
    <text evidence="6">The sequence shown here is derived from an EMBL/GenBank/DDBJ whole genome shotgun (WGS) entry which is preliminary data.</text>
</comment>
<dbReference type="Proteomes" id="UP000621510">
    <property type="component" value="Unassembled WGS sequence"/>
</dbReference>
<keyword evidence="3" id="KW-0808">Transferase</keyword>
<comment type="cofactor">
    <cofactor evidence="1">
        <name>pyridoxal 5'-phosphate</name>
        <dbReference type="ChEBI" id="CHEBI:597326"/>
    </cofactor>
</comment>
<dbReference type="EMBL" id="JAERRG010000008">
    <property type="protein sequence ID" value="MBL1114994.1"/>
    <property type="molecule type" value="Genomic_DNA"/>
</dbReference>
<dbReference type="InterPro" id="IPR015424">
    <property type="entry name" value="PyrdxlP-dep_Trfase"/>
</dbReference>
<proteinExistence type="predicted"/>
<dbReference type="RefSeq" id="WP_201852799.1">
    <property type="nucleotide sequence ID" value="NZ_JAERRG010000008.1"/>
</dbReference>
<accession>A0ABS1PRD6</accession>
<protein>
    <submittedName>
        <fullName evidence="6">PLP-dependent aminotransferase family protein</fullName>
    </submittedName>
</protein>
<reference evidence="6 7" key="1">
    <citation type="submission" date="2021-01" db="EMBL/GenBank/DDBJ databases">
        <title>WGS of actinomycetes isolated from Thailand.</title>
        <authorList>
            <person name="Thawai C."/>
        </authorList>
    </citation>
    <scope>NUCLEOTIDE SEQUENCE [LARGE SCALE GENOMIC DNA]</scope>
    <source>
        <strain evidence="6 7">CA3R110</strain>
    </source>
</reference>
<name>A0ABS1PRD6_9ACTN</name>
<evidence type="ECO:0000256" key="1">
    <source>
        <dbReference type="ARBA" id="ARBA00001933"/>
    </source>
</evidence>
<evidence type="ECO:0000256" key="4">
    <source>
        <dbReference type="ARBA" id="ARBA00022898"/>
    </source>
</evidence>
<feature type="domain" description="Aminotransferase class I/classII large" evidence="5">
    <location>
        <begin position="117"/>
        <end position="435"/>
    </location>
</feature>
<sequence length="459" mass="50876">MTTTAESGPYIGTGGPAGLCLEDLHGSLTDPMSDSMNLLNEVAQRYPEALSFAAGRPYENFFEAEQVHRHLRVFCEHLSAVRGWSDEEVRRLLFQYGRTKGVIHDVVTRNLAVDEGFEPDPEAVVITVGCQEAMFLVLRALRTSSRDAVLAVSPTYLGFNGAARLADMPVLPVRSGDDGVDLDDLVRTVLRARDDGLRPRACYVIPDFSNPLGVSLRTDTRRRLLDLAKEHDLLLLEDNPYGLFPAGTSRPPTLKSLDTDRRVVYLGSFAKTVMPGARVGFVVADQEVTDGGGRRVGLFADQLAKIKSMLTVNTSPVAQAVVAGRLLENEHTLVRATAREAELYRGNRKVLLQGLEQRFPPGSGVSWNTPDGGFFLVLTVPFRTDDALLEHSARRHRVIWTPMHHFYAGRPYSHQIRLSFSTLRHEQIRTGLDRLAGLVQEQRAQAGQHTTDVPPYSNR</sequence>
<dbReference type="InterPro" id="IPR015421">
    <property type="entry name" value="PyrdxlP-dep_Trfase_major"/>
</dbReference>
<dbReference type="PANTHER" id="PTHR42790:SF19">
    <property type="entry name" value="KYNURENINE_ALPHA-AMINOADIPATE AMINOTRANSFERASE, MITOCHONDRIAL"/>
    <property type="match status" value="1"/>
</dbReference>
<gene>
    <name evidence="6" type="ORF">JK364_21725</name>
</gene>
<evidence type="ECO:0000313" key="7">
    <source>
        <dbReference type="Proteomes" id="UP000621510"/>
    </source>
</evidence>
<dbReference type="Pfam" id="PF00155">
    <property type="entry name" value="Aminotran_1_2"/>
    <property type="match status" value="1"/>
</dbReference>
<dbReference type="Gene3D" id="3.90.1150.10">
    <property type="entry name" value="Aspartate Aminotransferase, domain 1"/>
    <property type="match status" value="1"/>
</dbReference>
<dbReference type="Gene3D" id="3.40.640.10">
    <property type="entry name" value="Type I PLP-dependent aspartate aminotransferase-like (Major domain)"/>
    <property type="match status" value="1"/>
</dbReference>
<evidence type="ECO:0000256" key="2">
    <source>
        <dbReference type="ARBA" id="ARBA00022576"/>
    </source>
</evidence>
<evidence type="ECO:0000313" key="6">
    <source>
        <dbReference type="EMBL" id="MBL1114994.1"/>
    </source>
</evidence>